<keyword evidence="1" id="KW-0805">Transcription regulation</keyword>
<dbReference type="Gene3D" id="2.170.150.80">
    <property type="entry name" value="NAC domain"/>
    <property type="match status" value="1"/>
</dbReference>
<dbReference type="Pfam" id="PF02365">
    <property type="entry name" value="NAM"/>
    <property type="match status" value="1"/>
</dbReference>
<keyword evidence="7" id="KW-1185">Reference proteome</keyword>
<dbReference type="InterPro" id="IPR036093">
    <property type="entry name" value="NAC_dom_sf"/>
</dbReference>
<dbReference type="GO" id="GO:0003677">
    <property type="term" value="F:DNA binding"/>
    <property type="evidence" value="ECO:0007669"/>
    <property type="project" value="UniProtKB-KW"/>
</dbReference>
<evidence type="ECO:0000256" key="3">
    <source>
        <dbReference type="ARBA" id="ARBA00023163"/>
    </source>
</evidence>
<feature type="domain" description="NAC" evidence="5">
    <location>
        <begin position="38"/>
        <end position="189"/>
    </location>
</feature>
<accession>A0AAW0KMM6</accession>
<sequence>RDKDVSWDSANYDKKGNRPLFLDRSRERKMAKLSLESLPLGFGFSPTDEELINHYLRLKNEGHDSGVQAIAEVDFCKFDPWELPDLSAVKLGNEQWFFFCELQNASRLNRITKSGYWKATGKDRPIKSGKSRPSNSSLIGSKKTLVYHIGRAPNGERTSWVVHEYRAIDTHQVCFSRNKKFSLEGHEIV</sequence>
<keyword evidence="2" id="KW-0238">DNA-binding</keyword>
<feature type="non-terminal residue" evidence="6">
    <location>
        <position position="1"/>
    </location>
</feature>
<dbReference type="Proteomes" id="UP000237347">
    <property type="component" value="Unassembled WGS sequence"/>
</dbReference>
<evidence type="ECO:0000259" key="5">
    <source>
        <dbReference type="PROSITE" id="PS51005"/>
    </source>
</evidence>
<keyword evidence="4" id="KW-0539">Nucleus</keyword>
<evidence type="ECO:0000313" key="6">
    <source>
        <dbReference type="EMBL" id="KAK7840587.1"/>
    </source>
</evidence>
<evidence type="ECO:0000256" key="2">
    <source>
        <dbReference type="ARBA" id="ARBA00023125"/>
    </source>
</evidence>
<dbReference type="AlphaFoldDB" id="A0AAW0KMM6"/>
<evidence type="ECO:0000256" key="4">
    <source>
        <dbReference type="ARBA" id="ARBA00023242"/>
    </source>
</evidence>
<dbReference type="SUPFAM" id="SSF101941">
    <property type="entry name" value="NAC domain"/>
    <property type="match status" value="1"/>
</dbReference>
<organism evidence="6 7">
    <name type="scientific">Quercus suber</name>
    <name type="common">Cork oak</name>
    <dbReference type="NCBI Taxonomy" id="58331"/>
    <lineage>
        <taxon>Eukaryota</taxon>
        <taxon>Viridiplantae</taxon>
        <taxon>Streptophyta</taxon>
        <taxon>Embryophyta</taxon>
        <taxon>Tracheophyta</taxon>
        <taxon>Spermatophyta</taxon>
        <taxon>Magnoliopsida</taxon>
        <taxon>eudicotyledons</taxon>
        <taxon>Gunneridae</taxon>
        <taxon>Pentapetalae</taxon>
        <taxon>rosids</taxon>
        <taxon>fabids</taxon>
        <taxon>Fagales</taxon>
        <taxon>Fagaceae</taxon>
        <taxon>Quercus</taxon>
    </lineage>
</organism>
<gene>
    <name evidence="6" type="primary">NAC091_1</name>
    <name evidence="6" type="ORF">CFP56_016461</name>
</gene>
<name>A0AAW0KMM6_QUESU</name>
<reference evidence="6 7" key="1">
    <citation type="journal article" date="2018" name="Sci. Data">
        <title>The draft genome sequence of cork oak.</title>
        <authorList>
            <person name="Ramos A.M."/>
            <person name="Usie A."/>
            <person name="Barbosa P."/>
            <person name="Barros P.M."/>
            <person name="Capote T."/>
            <person name="Chaves I."/>
            <person name="Simoes F."/>
            <person name="Abreu I."/>
            <person name="Carrasquinho I."/>
            <person name="Faro C."/>
            <person name="Guimaraes J.B."/>
            <person name="Mendonca D."/>
            <person name="Nobrega F."/>
            <person name="Rodrigues L."/>
            <person name="Saibo N.J.M."/>
            <person name="Varela M.C."/>
            <person name="Egas C."/>
            <person name="Matos J."/>
            <person name="Miguel C.M."/>
            <person name="Oliveira M.M."/>
            <person name="Ricardo C.P."/>
            <person name="Goncalves S."/>
        </authorList>
    </citation>
    <scope>NUCLEOTIDE SEQUENCE [LARGE SCALE GENOMIC DNA]</scope>
    <source>
        <strain evidence="7">cv. HL8</strain>
    </source>
</reference>
<keyword evidence="3" id="KW-0804">Transcription</keyword>
<dbReference type="InterPro" id="IPR003441">
    <property type="entry name" value="NAC-dom"/>
</dbReference>
<protein>
    <submittedName>
        <fullName evidence="6">Nac domain-containing protein 91</fullName>
    </submittedName>
</protein>
<dbReference type="GO" id="GO:0006355">
    <property type="term" value="P:regulation of DNA-templated transcription"/>
    <property type="evidence" value="ECO:0007669"/>
    <property type="project" value="InterPro"/>
</dbReference>
<comment type="caution">
    <text evidence="6">The sequence shown here is derived from an EMBL/GenBank/DDBJ whole genome shotgun (WGS) entry which is preliminary data.</text>
</comment>
<dbReference type="PANTHER" id="PTHR31744">
    <property type="entry name" value="PROTEIN CUP-SHAPED COTYLEDON 2-RELATED"/>
    <property type="match status" value="1"/>
</dbReference>
<dbReference type="PROSITE" id="PS51005">
    <property type="entry name" value="NAC"/>
    <property type="match status" value="1"/>
</dbReference>
<evidence type="ECO:0000256" key="1">
    <source>
        <dbReference type="ARBA" id="ARBA00023015"/>
    </source>
</evidence>
<proteinExistence type="predicted"/>
<dbReference type="EMBL" id="PKMF04000258">
    <property type="protein sequence ID" value="KAK7840587.1"/>
    <property type="molecule type" value="Genomic_DNA"/>
</dbReference>
<evidence type="ECO:0000313" key="7">
    <source>
        <dbReference type="Proteomes" id="UP000237347"/>
    </source>
</evidence>